<name>A0A2A6BCU2_PRIPA</name>
<proteinExistence type="predicted"/>
<dbReference type="PANTHER" id="PTHR23022:SF135">
    <property type="entry name" value="SI:DKEY-77F5.3"/>
    <property type="match status" value="1"/>
</dbReference>
<accession>A0A8R1US27</accession>
<evidence type="ECO:0000313" key="1">
    <source>
        <dbReference type="EnsemblMetazoa" id="PPA38937.1"/>
    </source>
</evidence>
<sequence length="116" mass="13215">MGEQFLTHVATDECYIQLGKNAKTCFVKNKYDAIHPAPKHLLVWGGISVRGPCPIMILRGKESIVNSAKYQRILDEKYLQWSRCLGRQPSFSKTGHLHTQKKMKQIVARVDHAPID</sequence>
<dbReference type="PANTHER" id="PTHR23022">
    <property type="entry name" value="TRANSPOSABLE ELEMENT-RELATED"/>
    <property type="match status" value="1"/>
</dbReference>
<reference evidence="1" key="2">
    <citation type="submission" date="2022-06" db="UniProtKB">
        <authorList>
            <consortium name="EnsemblMetazoa"/>
        </authorList>
    </citation>
    <scope>IDENTIFICATION</scope>
    <source>
        <strain evidence="1">PS312</strain>
    </source>
</reference>
<reference evidence="2" key="1">
    <citation type="journal article" date="2008" name="Nat. Genet.">
        <title>The Pristionchus pacificus genome provides a unique perspective on nematode lifestyle and parasitism.</title>
        <authorList>
            <person name="Dieterich C."/>
            <person name="Clifton S.W."/>
            <person name="Schuster L.N."/>
            <person name="Chinwalla A."/>
            <person name="Delehaunty K."/>
            <person name="Dinkelacker I."/>
            <person name="Fulton L."/>
            <person name="Fulton R."/>
            <person name="Godfrey J."/>
            <person name="Minx P."/>
            <person name="Mitreva M."/>
            <person name="Roeseler W."/>
            <person name="Tian H."/>
            <person name="Witte H."/>
            <person name="Yang S.P."/>
            <person name="Wilson R.K."/>
            <person name="Sommer R.J."/>
        </authorList>
    </citation>
    <scope>NUCLEOTIDE SEQUENCE [LARGE SCALE GENOMIC DNA]</scope>
    <source>
        <strain evidence="2">PS312</strain>
    </source>
</reference>
<dbReference type="InterPro" id="IPR036397">
    <property type="entry name" value="RNaseH_sf"/>
</dbReference>
<keyword evidence="2" id="KW-1185">Reference proteome</keyword>
<dbReference type="EnsemblMetazoa" id="PPA38937.1">
    <property type="protein sequence ID" value="PPA38937.1"/>
    <property type="gene ID" value="WBGene00277306"/>
</dbReference>
<evidence type="ECO:0000313" key="2">
    <source>
        <dbReference type="Proteomes" id="UP000005239"/>
    </source>
</evidence>
<dbReference type="Gene3D" id="3.30.420.10">
    <property type="entry name" value="Ribonuclease H-like superfamily/Ribonuclease H"/>
    <property type="match status" value="1"/>
</dbReference>
<dbReference type="InterPro" id="IPR052338">
    <property type="entry name" value="Transposase_5"/>
</dbReference>
<accession>A0A2A6BCU2</accession>
<gene>
    <name evidence="1" type="primary">WBGene00277306</name>
</gene>
<dbReference type="AlphaFoldDB" id="A0A2A6BCU2"/>
<dbReference type="Proteomes" id="UP000005239">
    <property type="component" value="Unassembled WGS sequence"/>
</dbReference>
<dbReference type="GO" id="GO:0003676">
    <property type="term" value="F:nucleic acid binding"/>
    <property type="evidence" value="ECO:0007669"/>
    <property type="project" value="InterPro"/>
</dbReference>
<protein>
    <submittedName>
        <fullName evidence="1">Uncharacterized protein</fullName>
    </submittedName>
</protein>
<dbReference type="OrthoDB" id="6072806at2759"/>
<organism evidence="1 2">
    <name type="scientific">Pristionchus pacificus</name>
    <name type="common">Parasitic nematode worm</name>
    <dbReference type="NCBI Taxonomy" id="54126"/>
    <lineage>
        <taxon>Eukaryota</taxon>
        <taxon>Metazoa</taxon>
        <taxon>Ecdysozoa</taxon>
        <taxon>Nematoda</taxon>
        <taxon>Chromadorea</taxon>
        <taxon>Rhabditida</taxon>
        <taxon>Rhabditina</taxon>
        <taxon>Diplogasteromorpha</taxon>
        <taxon>Diplogasteroidea</taxon>
        <taxon>Neodiplogasteridae</taxon>
        <taxon>Pristionchus</taxon>
    </lineage>
</organism>